<dbReference type="AlphaFoldDB" id="A0A6A6WY01"/>
<feature type="compositionally biased region" description="Low complexity" evidence="1">
    <location>
        <begin position="362"/>
        <end position="374"/>
    </location>
</feature>
<accession>A0A6A6WY01</accession>
<feature type="compositionally biased region" description="Basic and acidic residues" evidence="1">
    <location>
        <begin position="100"/>
        <end position="109"/>
    </location>
</feature>
<feature type="compositionally biased region" description="Acidic residues" evidence="1">
    <location>
        <begin position="236"/>
        <end position="245"/>
    </location>
</feature>
<dbReference type="EMBL" id="MU002188">
    <property type="protein sequence ID" value="KAF2788763.1"/>
    <property type="molecule type" value="Genomic_DNA"/>
</dbReference>
<feature type="region of interest" description="Disordered" evidence="1">
    <location>
        <begin position="1"/>
        <end position="255"/>
    </location>
</feature>
<feature type="region of interest" description="Disordered" evidence="1">
    <location>
        <begin position="346"/>
        <end position="422"/>
    </location>
</feature>
<feature type="compositionally biased region" description="Low complexity" evidence="1">
    <location>
        <begin position="132"/>
        <end position="143"/>
    </location>
</feature>
<feature type="compositionally biased region" description="Polar residues" evidence="1">
    <location>
        <begin position="515"/>
        <end position="534"/>
    </location>
</feature>
<feature type="region of interest" description="Disordered" evidence="1">
    <location>
        <begin position="486"/>
        <end position="575"/>
    </location>
</feature>
<evidence type="ECO:0000256" key="1">
    <source>
        <dbReference type="SAM" id="MobiDB-lite"/>
    </source>
</evidence>
<reference evidence="2" key="1">
    <citation type="journal article" date="2020" name="Stud. Mycol.">
        <title>101 Dothideomycetes genomes: a test case for predicting lifestyles and emergence of pathogens.</title>
        <authorList>
            <person name="Haridas S."/>
            <person name="Albert R."/>
            <person name="Binder M."/>
            <person name="Bloem J."/>
            <person name="Labutti K."/>
            <person name="Salamov A."/>
            <person name="Andreopoulos B."/>
            <person name="Baker S."/>
            <person name="Barry K."/>
            <person name="Bills G."/>
            <person name="Bluhm B."/>
            <person name="Cannon C."/>
            <person name="Castanera R."/>
            <person name="Culley D."/>
            <person name="Daum C."/>
            <person name="Ezra D."/>
            <person name="Gonzalez J."/>
            <person name="Henrissat B."/>
            <person name="Kuo A."/>
            <person name="Liang C."/>
            <person name="Lipzen A."/>
            <person name="Lutzoni F."/>
            <person name="Magnuson J."/>
            <person name="Mondo S."/>
            <person name="Nolan M."/>
            <person name="Ohm R."/>
            <person name="Pangilinan J."/>
            <person name="Park H.-J."/>
            <person name="Ramirez L."/>
            <person name="Alfaro M."/>
            <person name="Sun H."/>
            <person name="Tritt A."/>
            <person name="Yoshinaga Y."/>
            <person name="Zwiers L.-H."/>
            <person name="Turgeon B."/>
            <person name="Goodwin S."/>
            <person name="Spatafora J."/>
            <person name="Crous P."/>
            <person name="Grigoriev I."/>
        </authorList>
    </citation>
    <scope>NUCLEOTIDE SEQUENCE</scope>
    <source>
        <strain evidence="2">CBS 109.77</strain>
    </source>
</reference>
<feature type="compositionally biased region" description="Basic and acidic residues" evidence="1">
    <location>
        <begin position="488"/>
        <end position="497"/>
    </location>
</feature>
<keyword evidence="3" id="KW-1185">Reference proteome</keyword>
<feature type="compositionally biased region" description="Polar residues" evidence="1">
    <location>
        <begin position="36"/>
        <end position="49"/>
    </location>
</feature>
<sequence length="581" mass="64213">MAALASPRQPPPPVQQLTPPSSSHGGQGSWDFAVPVNNTKSSYAAQQPFMSEDVPATQPYPSRQPLASPPNGFSKPPRSDGLNSPRQYYDDEQAYPVPNRVHDLHRKASGDISASNSDPDSVLEYYKGPDGKNGNRAAPPAAAGKDKKKGVKPANWEQLEKDENNWIHRDKLKEIESRELEEAGFRVGRSSRSNSRSQSAARTTRDRKNSELTDATSNADDPPEPRKRVVSTIQAADEEEDDEQPNWDLRTPEEIAADNEQWAIRHNNNSHVLRPSTSRIPIAKLSPVPVPYTYVERDAPLPRSRKGSAHWSGDALAVNGARVRSGSVSSQVLMDDLDANEEFVRTPLQRNFSNPTSPVTGSPPKAKTPAKPSPVSGTRKTSALKAPAKPRNASGASPIKRPGTSGGSISRPTTSHRPEGEAPWIATMYKPDPRLPPDQQIIPTHARRMKQEEWESEGRVGSMYGTDFRLLNTDEFENKRLSQIIPTDIEREQEEKQWPLPSPTKKHTPERIDTNLRSPTNEQGSYKLTPTIPQSPRIASRGSNHRPTQSTSPPKITNMTRLPEPSTTEEKEKKGCCCIVM</sequence>
<feature type="compositionally biased region" description="Polar residues" evidence="1">
    <location>
        <begin position="541"/>
        <end position="560"/>
    </location>
</feature>
<proteinExistence type="predicted"/>
<organism evidence="2 3">
    <name type="scientific">Melanomma pulvis-pyrius CBS 109.77</name>
    <dbReference type="NCBI Taxonomy" id="1314802"/>
    <lineage>
        <taxon>Eukaryota</taxon>
        <taxon>Fungi</taxon>
        <taxon>Dikarya</taxon>
        <taxon>Ascomycota</taxon>
        <taxon>Pezizomycotina</taxon>
        <taxon>Dothideomycetes</taxon>
        <taxon>Pleosporomycetidae</taxon>
        <taxon>Pleosporales</taxon>
        <taxon>Melanommataceae</taxon>
        <taxon>Melanomma</taxon>
    </lineage>
</organism>
<evidence type="ECO:0000313" key="3">
    <source>
        <dbReference type="Proteomes" id="UP000799757"/>
    </source>
</evidence>
<feature type="compositionally biased region" description="Polar residues" evidence="1">
    <location>
        <begin position="348"/>
        <end position="360"/>
    </location>
</feature>
<gene>
    <name evidence="2" type="ORF">K505DRAFT_366182</name>
</gene>
<feature type="compositionally biased region" description="Basic and acidic residues" evidence="1">
    <location>
        <begin position="158"/>
        <end position="184"/>
    </location>
</feature>
<name>A0A6A6WY01_9PLEO</name>
<feature type="compositionally biased region" description="Low complexity" evidence="1">
    <location>
        <begin position="190"/>
        <end position="202"/>
    </location>
</feature>
<protein>
    <submittedName>
        <fullName evidence="2">Uncharacterized protein</fullName>
    </submittedName>
</protein>
<dbReference type="Proteomes" id="UP000799757">
    <property type="component" value="Unassembled WGS sequence"/>
</dbReference>
<evidence type="ECO:0000313" key="2">
    <source>
        <dbReference type="EMBL" id="KAF2788763.1"/>
    </source>
</evidence>
<dbReference type="OrthoDB" id="10249311at2759"/>